<keyword evidence="1" id="KW-0732">Signal</keyword>
<sequence length="290" mass="30657">MKASLVISLAATAAAVVVDTNSLATLPTLAVRATGCNADNCLRAVRATRYGTATMAIRMEECSSFLAVTETPAPTLMPRDSTVFVTETNIETLTANITQTLVRRQVTSEPLPTKTIPSYASACSNEERYISACSCYGATASTTTVPASTVTSTVTIVSTTALVPFVNDTRRPALSCSKVWNCGDGAIPACSGDAGCVCFRTVEGQDVCALPNDCTPSCDSTSDCGLDEVCIKQSCCHGGTCMKVNVCLNEVFPKVMFRRRGAAWVKSKQARTEFTALSLAVHDVEVELLD</sequence>
<evidence type="ECO:0000313" key="2">
    <source>
        <dbReference type="EMBL" id="OLN97778.1"/>
    </source>
</evidence>
<protein>
    <submittedName>
        <fullName evidence="2">Uncharacterized protein</fullName>
    </submittedName>
</protein>
<dbReference type="Proteomes" id="UP000186583">
    <property type="component" value="Unassembled WGS sequence"/>
</dbReference>
<name>A0A1Q8S8J7_9PEZI</name>
<dbReference type="OrthoDB" id="5596743at2759"/>
<evidence type="ECO:0000313" key="3">
    <source>
        <dbReference type="Proteomes" id="UP000186583"/>
    </source>
</evidence>
<gene>
    <name evidence="2" type="ORF">CCHL11_07926</name>
</gene>
<accession>A0A1Q8S8J7</accession>
<dbReference type="EMBL" id="MPGH01000005">
    <property type="protein sequence ID" value="OLN97778.1"/>
    <property type="molecule type" value="Genomic_DNA"/>
</dbReference>
<dbReference type="AlphaFoldDB" id="A0A1Q8S8J7"/>
<dbReference type="STRING" id="708187.A0A1Q8S8J7"/>
<keyword evidence="3" id="KW-1185">Reference proteome</keyword>
<comment type="caution">
    <text evidence="2">The sequence shown here is derived from an EMBL/GenBank/DDBJ whole genome shotgun (WGS) entry which is preliminary data.</text>
</comment>
<reference evidence="2 3" key="1">
    <citation type="submission" date="2016-11" db="EMBL/GenBank/DDBJ databases">
        <title>Draft Genome Assembly of Colletotrichum chlorophyti a pathogen of herbaceous plants.</title>
        <authorList>
            <person name="Gan P."/>
            <person name="Narusaka M."/>
            <person name="Tsushima A."/>
            <person name="Narusaka Y."/>
            <person name="Takano Y."/>
            <person name="Shirasu K."/>
        </authorList>
    </citation>
    <scope>NUCLEOTIDE SEQUENCE [LARGE SCALE GENOMIC DNA]</scope>
    <source>
        <strain evidence="2 3">NTL11</strain>
    </source>
</reference>
<evidence type="ECO:0000256" key="1">
    <source>
        <dbReference type="SAM" id="SignalP"/>
    </source>
</evidence>
<organism evidence="2 3">
    <name type="scientific">Colletotrichum chlorophyti</name>
    <dbReference type="NCBI Taxonomy" id="708187"/>
    <lineage>
        <taxon>Eukaryota</taxon>
        <taxon>Fungi</taxon>
        <taxon>Dikarya</taxon>
        <taxon>Ascomycota</taxon>
        <taxon>Pezizomycotina</taxon>
        <taxon>Sordariomycetes</taxon>
        <taxon>Hypocreomycetidae</taxon>
        <taxon>Glomerellales</taxon>
        <taxon>Glomerellaceae</taxon>
        <taxon>Colletotrichum</taxon>
    </lineage>
</organism>
<proteinExistence type="predicted"/>
<feature type="signal peptide" evidence="1">
    <location>
        <begin position="1"/>
        <end position="15"/>
    </location>
</feature>
<feature type="chain" id="PRO_5012118722" evidence="1">
    <location>
        <begin position="16"/>
        <end position="290"/>
    </location>
</feature>